<evidence type="ECO:0000259" key="4">
    <source>
        <dbReference type="PROSITE" id="PS50111"/>
    </source>
</evidence>
<evidence type="ECO:0000256" key="2">
    <source>
        <dbReference type="PROSITE-ProRule" id="PRU00284"/>
    </source>
</evidence>
<feature type="coiled-coil region" evidence="3">
    <location>
        <begin position="102"/>
        <end position="133"/>
    </location>
</feature>
<evidence type="ECO:0000256" key="1">
    <source>
        <dbReference type="ARBA" id="ARBA00023224"/>
    </source>
</evidence>
<dbReference type="PROSITE" id="PS50111">
    <property type="entry name" value="CHEMOTAXIS_TRANSDUC_2"/>
    <property type="match status" value="1"/>
</dbReference>
<dbReference type="Pfam" id="PF00015">
    <property type="entry name" value="MCPsignal"/>
    <property type="match status" value="1"/>
</dbReference>
<dbReference type="Gene3D" id="1.10.287.950">
    <property type="entry name" value="Methyl-accepting chemotaxis protein"/>
    <property type="match status" value="1"/>
</dbReference>
<reference evidence="5 6" key="1">
    <citation type="submission" date="2021-01" db="EMBL/GenBank/DDBJ databases">
        <title>Genomic Encyclopedia of Type Strains, Phase IV (KMG-IV): sequencing the most valuable type-strain genomes for metagenomic binning, comparative biology and taxonomic classification.</title>
        <authorList>
            <person name="Goeker M."/>
        </authorList>
    </citation>
    <scope>NUCLEOTIDE SEQUENCE [LARGE SCALE GENOMIC DNA]</scope>
    <source>
        <strain evidence="5 6">DSM 25890</strain>
    </source>
</reference>
<proteinExistence type="predicted"/>
<sequence length="332" mass="36174">MEIILRFCLPKSLHFILPFTTQSLLHEISDNATDLSASSEELSATVEEVLAQVQNIDESTQGITQGMEDTSASLEEINASGIEILNISDDLFNKAISGNISAKEIENRAIQMKASAEKSIQEANGIYQEKQANILHAIEAGKVVKEIELMASAISAISEQTNLLALNAAIEAARAGEQGRGFAVVADEVRKLAEESTKTVKQIQSVIQQVYQAFNNLSRNSEDVLKFIDEKVNVEYEMLVSTGIQYKKDAEFISHLIQDFSNNAQSINQSFAEINAALQSVSATAEESTASSLEISSSVSQSAYALEEVANVSQSQANLAEKLNMMIQKFKI</sequence>
<dbReference type="PANTHER" id="PTHR32089">
    <property type="entry name" value="METHYL-ACCEPTING CHEMOTAXIS PROTEIN MCPB"/>
    <property type="match status" value="1"/>
</dbReference>
<dbReference type="SMART" id="SM00283">
    <property type="entry name" value="MA"/>
    <property type="match status" value="1"/>
</dbReference>
<dbReference type="EMBL" id="JAFBEE010000013">
    <property type="protein sequence ID" value="MBM7615518.1"/>
    <property type="molecule type" value="Genomic_DNA"/>
</dbReference>
<dbReference type="SUPFAM" id="SSF58104">
    <property type="entry name" value="Methyl-accepting chemotaxis protein (MCP) signaling domain"/>
    <property type="match status" value="1"/>
</dbReference>
<evidence type="ECO:0000256" key="3">
    <source>
        <dbReference type="SAM" id="Coils"/>
    </source>
</evidence>
<keyword evidence="1 2" id="KW-0807">Transducer</keyword>
<keyword evidence="6" id="KW-1185">Reference proteome</keyword>
<name>A0ABS2NRD3_9FIRM</name>
<accession>A0ABS2NRD3</accession>
<comment type="caution">
    <text evidence="5">The sequence shown here is derived from an EMBL/GenBank/DDBJ whole genome shotgun (WGS) entry which is preliminary data.</text>
</comment>
<keyword evidence="3" id="KW-0175">Coiled coil</keyword>
<feature type="domain" description="Methyl-accepting transducer" evidence="4">
    <location>
        <begin position="38"/>
        <end position="296"/>
    </location>
</feature>
<gene>
    <name evidence="5" type="ORF">JOC73_002088</name>
</gene>
<dbReference type="PANTHER" id="PTHR32089:SF112">
    <property type="entry name" value="LYSOZYME-LIKE PROTEIN-RELATED"/>
    <property type="match status" value="1"/>
</dbReference>
<dbReference type="InterPro" id="IPR004089">
    <property type="entry name" value="MCPsignal_dom"/>
</dbReference>
<evidence type="ECO:0000313" key="5">
    <source>
        <dbReference type="EMBL" id="MBM7615518.1"/>
    </source>
</evidence>
<dbReference type="Proteomes" id="UP001314796">
    <property type="component" value="Unassembled WGS sequence"/>
</dbReference>
<evidence type="ECO:0000313" key="6">
    <source>
        <dbReference type="Proteomes" id="UP001314796"/>
    </source>
</evidence>
<protein>
    <submittedName>
        <fullName evidence="5">Methyl-accepting chemotaxis protein</fullName>
    </submittedName>
</protein>
<organism evidence="5 6">
    <name type="scientific">Alkaliphilus hydrothermalis</name>
    <dbReference type="NCBI Taxonomy" id="1482730"/>
    <lineage>
        <taxon>Bacteria</taxon>
        <taxon>Bacillati</taxon>
        <taxon>Bacillota</taxon>
        <taxon>Clostridia</taxon>
        <taxon>Peptostreptococcales</taxon>
        <taxon>Natronincolaceae</taxon>
        <taxon>Alkaliphilus</taxon>
    </lineage>
</organism>